<dbReference type="EMBL" id="CP095053">
    <property type="protein sequence ID" value="UOR04673.1"/>
    <property type="molecule type" value="Genomic_DNA"/>
</dbReference>
<feature type="compositionally biased region" description="Basic and acidic residues" evidence="1">
    <location>
        <begin position="83"/>
        <end position="105"/>
    </location>
</feature>
<evidence type="ECO:0000256" key="1">
    <source>
        <dbReference type="SAM" id="MobiDB-lite"/>
    </source>
</evidence>
<feature type="compositionally biased region" description="Basic and acidic residues" evidence="1">
    <location>
        <begin position="1"/>
        <end position="14"/>
    </location>
</feature>
<gene>
    <name evidence="2" type="ORF">MUN82_17200</name>
</gene>
<protein>
    <submittedName>
        <fullName evidence="2">Uncharacterized protein</fullName>
    </submittedName>
</protein>
<reference evidence="2 3" key="1">
    <citation type="submission" date="2022-04" db="EMBL/GenBank/DDBJ databases">
        <title>Hymenobacter sp. isolated from the air.</title>
        <authorList>
            <person name="Won M."/>
            <person name="Lee C.-M."/>
            <person name="Woen H.-Y."/>
            <person name="Kwon S.-W."/>
        </authorList>
    </citation>
    <scope>NUCLEOTIDE SEQUENCE [LARGE SCALE GENOMIC DNA]</scope>
    <source>
        <strain evidence="3">5413 J-13</strain>
    </source>
</reference>
<dbReference type="RefSeq" id="WP_245092449.1">
    <property type="nucleotide sequence ID" value="NZ_CP095053.1"/>
</dbReference>
<proteinExistence type="predicted"/>
<evidence type="ECO:0000313" key="2">
    <source>
        <dbReference type="EMBL" id="UOR04673.1"/>
    </source>
</evidence>
<keyword evidence="3" id="KW-1185">Reference proteome</keyword>
<evidence type="ECO:0000313" key="3">
    <source>
        <dbReference type="Proteomes" id="UP000829925"/>
    </source>
</evidence>
<dbReference type="KEGG" id="haei:MUN82_17200"/>
<dbReference type="Proteomes" id="UP000829925">
    <property type="component" value="Chromosome"/>
</dbReference>
<dbReference type="AlphaFoldDB" id="A0A8T9SVB9"/>
<sequence>MAIDPKDRPVRQEPNEQIDEQELLASNITPGADPPKNADARGGFGNREGKEGYGTDSSNGITATSMNEDEDQLRTTGDNMLTEDERRSSRADQDLPDPKDTDHRRVNNGPADELEADDMRQGPDEMEDPDSRVGMGQMEPKAPGLSSGGDFPNEATPQTNADLLDRNAQDSGLEV</sequence>
<accession>A0A8T9SVB9</accession>
<feature type="region of interest" description="Disordered" evidence="1">
    <location>
        <begin position="1"/>
        <end position="175"/>
    </location>
</feature>
<name>A0A8T9SVB9_9BACT</name>
<organism evidence="2 3">
    <name type="scientific">Hymenobacter aerilatus</name>
    <dbReference type="NCBI Taxonomy" id="2932251"/>
    <lineage>
        <taxon>Bacteria</taxon>
        <taxon>Pseudomonadati</taxon>
        <taxon>Bacteroidota</taxon>
        <taxon>Cytophagia</taxon>
        <taxon>Cytophagales</taxon>
        <taxon>Hymenobacteraceae</taxon>
        <taxon>Hymenobacter</taxon>
    </lineage>
</organism>
<feature type="compositionally biased region" description="Polar residues" evidence="1">
    <location>
        <begin position="55"/>
        <end position="66"/>
    </location>
</feature>